<dbReference type="RefSeq" id="WP_055244937.1">
    <property type="nucleotide sequence ID" value="NZ_CABIWA010000017.1"/>
</dbReference>
<accession>A0A174Q5Z5</accession>
<sequence length="185" mass="21076">MGNTTRRRTGKIDRLDPHTKDEVEQMLLTGVTYREIVDFLRAKGVSLSRMAVCTYAKKFLATTQMLRIAQDNFRMLTDELNKYPGLDTTEAIIQIMSNSILNTLANTQPEDWQKIGVDKLLREANSLVKVTAYKRSRRDPGEAAMQNVSAMIFETMAKENPELFEQVRRFLDNKKGELIDNAGQG</sequence>
<dbReference type="OrthoDB" id="1923353at2"/>
<name>A0A174Q5Z5_9FIRM</name>
<proteinExistence type="predicted"/>
<reference evidence="1 2" key="1">
    <citation type="submission" date="2015-09" db="EMBL/GenBank/DDBJ databases">
        <authorList>
            <consortium name="Pathogen Informatics"/>
        </authorList>
    </citation>
    <scope>NUCLEOTIDE SEQUENCE [LARGE SCALE GENOMIC DNA]</scope>
    <source>
        <strain evidence="1 2">2789STDY5834939</strain>
    </source>
</reference>
<organism evidence="1 2">
    <name type="scientific">Anaerotruncus colihominis</name>
    <dbReference type="NCBI Taxonomy" id="169435"/>
    <lineage>
        <taxon>Bacteria</taxon>
        <taxon>Bacillati</taxon>
        <taxon>Bacillota</taxon>
        <taxon>Clostridia</taxon>
        <taxon>Eubacteriales</taxon>
        <taxon>Oscillospiraceae</taxon>
        <taxon>Anaerotruncus</taxon>
    </lineage>
</organism>
<protein>
    <submittedName>
        <fullName evidence="1">Protein of uncharacterized function (DUF3486)</fullName>
    </submittedName>
</protein>
<dbReference type="Pfam" id="PF11985">
    <property type="entry name" value="Phage_Mu_Gp27"/>
    <property type="match status" value="1"/>
</dbReference>
<dbReference type="EMBL" id="CZBE01000009">
    <property type="protein sequence ID" value="CUP68712.1"/>
    <property type="molecule type" value="Genomic_DNA"/>
</dbReference>
<dbReference type="Proteomes" id="UP000095765">
    <property type="component" value="Unassembled WGS sequence"/>
</dbReference>
<evidence type="ECO:0000313" key="2">
    <source>
        <dbReference type="Proteomes" id="UP000095765"/>
    </source>
</evidence>
<gene>
    <name evidence="1" type="ORF">ERS852551_01606</name>
</gene>
<dbReference type="InterPro" id="IPR021874">
    <property type="entry name" value="Phage_Mu_Gp27"/>
</dbReference>
<evidence type="ECO:0000313" key="1">
    <source>
        <dbReference type="EMBL" id="CUP68712.1"/>
    </source>
</evidence>
<dbReference type="AlphaFoldDB" id="A0A174Q5Z5"/>